<evidence type="ECO:0000313" key="10">
    <source>
        <dbReference type="Proteomes" id="UP000245838"/>
    </source>
</evidence>
<dbReference type="EMBL" id="LN854557">
    <property type="protein sequence ID" value="CRL46347.1"/>
    <property type="molecule type" value="Genomic_DNA"/>
</dbReference>
<dbReference type="RefSeq" id="WP_050747830.1">
    <property type="nucleotide sequence ID" value="NC_007712.1"/>
</dbReference>
<accession>A0A193QMG3</accession>
<proteinExistence type="inferred from homology"/>
<keyword evidence="9" id="KW-0282">Flagellum</keyword>
<feature type="region of interest" description="Disordered" evidence="8">
    <location>
        <begin position="1"/>
        <end position="30"/>
    </location>
</feature>
<keyword evidence="1 7" id="KW-1003">Cell membrane</keyword>
<evidence type="ECO:0000256" key="7">
    <source>
        <dbReference type="RuleBase" id="RU362064"/>
    </source>
</evidence>
<keyword evidence="5 7" id="KW-0975">Bacterial flagellum</keyword>
<evidence type="ECO:0000256" key="6">
    <source>
        <dbReference type="ARBA" id="ARBA00037937"/>
    </source>
</evidence>
<keyword evidence="9" id="KW-0969">Cilium</keyword>
<reference evidence="9 10" key="1">
    <citation type="submission" date="2015-05" db="EMBL/GenBank/DDBJ databases">
        <authorList>
            <person name="Goodhead I."/>
        </authorList>
    </citation>
    <scope>NUCLEOTIDE SEQUENCE [LARGE SCALE GENOMIC DNA]</scope>
    <source>
        <strain evidence="10">morsitans</strain>
    </source>
</reference>
<feature type="region of interest" description="Disordered" evidence="8">
    <location>
        <begin position="181"/>
        <end position="200"/>
    </location>
</feature>
<dbReference type="AlphaFoldDB" id="A0A193QMG3"/>
<evidence type="ECO:0000313" key="9">
    <source>
        <dbReference type="EMBL" id="CRL46347.1"/>
    </source>
</evidence>
<dbReference type="Pfam" id="PF04347">
    <property type="entry name" value="FliO"/>
    <property type="match status" value="1"/>
</dbReference>
<dbReference type="PANTHER" id="PTHR38766:SF1">
    <property type="entry name" value="FLAGELLAR PROTEIN FLIO"/>
    <property type="match status" value="1"/>
</dbReference>
<gene>
    <name evidence="9" type="primary">fliO_2</name>
    <name evidence="9" type="ORF">SGGMMB4_04896</name>
</gene>
<feature type="transmembrane region" description="Helical" evidence="7">
    <location>
        <begin position="104"/>
        <end position="126"/>
    </location>
</feature>
<protein>
    <recommendedName>
        <fullName evidence="7">Flagellar protein</fullName>
    </recommendedName>
</protein>
<evidence type="ECO:0000256" key="8">
    <source>
        <dbReference type="SAM" id="MobiDB-lite"/>
    </source>
</evidence>
<evidence type="ECO:0000256" key="1">
    <source>
        <dbReference type="ARBA" id="ARBA00022475"/>
    </source>
</evidence>
<organism evidence="9 10">
    <name type="scientific">Sodalis glossinidius (strain morsitans)</name>
    <dbReference type="NCBI Taxonomy" id="343509"/>
    <lineage>
        <taxon>Bacteria</taxon>
        <taxon>Pseudomonadati</taxon>
        <taxon>Pseudomonadota</taxon>
        <taxon>Gammaproteobacteria</taxon>
        <taxon>Enterobacterales</taxon>
        <taxon>Bruguierivoracaceae</taxon>
        <taxon>Sodalis</taxon>
    </lineage>
</organism>
<keyword evidence="9" id="KW-0966">Cell projection</keyword>
<dbReference type="GO" id="GO:0044781">
    <property type="term" value="P:bacterial-type flagellum organization"/>
    <property type="evidence" value="ECO:0007669"/>
    <property type="project" value="UniProtKB-UniRule"/>
</dbReference>
<feature type="compositionally biased region" description="Basic and acidic residues" evidence="8">
    <location>
        <begin position="185"/>
        <end position="200"/>
    </location>
</feature>
<keyword evidence="4 7" id="KW-0472">Membrane</keyword>
<dbReference type="NCBIfam" id="TIGR03500">
    <property type="entry name" value="FliO_TIGR"/>
    <property type="match status" value="1"/>
</dbReference>
<keyword evidence="3 7" id="KW-1133">Transmembrane helix</keyword>
<sequence length="213" mass="21821">MTASPLRGSPPTTADNASAPAGYGATTSAAQMHSAPAQQLTLTCHAATAPATNGQPALAERSALSGHDAAVPAATARSALTRQTHPAASGGEFATAPAFSASGALTQVGGALLGILLLIVIGGWLLKTLRLTPAGRGGNRLMVRASCSVGAREKVVIMQVEETWLVLGITPQHITTLHTLSAPEQPERGDSGPAPEDFRQRLLRQIRQRSGNA</sequence>
<evidence type="ECO:0000256" key="4">
    <source>
        <dbReference type="ARBA" id="ARBA00023136"/>
    </source>
</evidence>
<name>A0A193QMG3_SODGM</name>
<evidence type="ECO:0000256" key="5">
    <source>
        <dbReference type="ARBA" id="ARBA00023143"/>
    </source>
</evidence>
<dbReference type="InterPro" id="IPR052205">
    <property type="entry name" value="FliO/MopB"/>
</dbReference>
<comment type="subcellular location">
    <subcellularLocation>
        <location evidence="7">Cell membrane</location>
    </subcellularLocation>
    <subcellularLocation>
        <location evidence="7">Bacterial flagellum basal body</location>
    </subcellularLocation>
</comment>
<dbReference type="GO" id="GO:0009425">
    <property type="term" value="C:bacterial-type flagellum basal body"/>
    <property type="evidence" value="ECO:0007669"/>
    <property type="project" value="UniProtKB-SubCell"/>
</dbReference>
<dbReference type="PANTHER" id="PTHR38766">
    <property type="entry name" value="FLAGELLAR PROTEIN FLIO"/>
    <property type="match status" value="1"/>
</dbReference>
<keyword evidence="2 7" id="KW-0812">Transmembrane</keyword>
<evidence type="ECO:0000256" key="2">
    <source>
        <dbReference type="ARBA" id="ARBA00022692"/>
    </source>
</evidence>
<comment type="similarity">
    <text evidence="6 7">Belongs to the FliO/MopB family.</text>
</comment>
<evidence type="ECO:0000256" key="3">
    <source>
        <dbReference type="ARBA" id="ARBA00022989"/>
    </source>
</evidence>
<dbReference type="OrthoDB" id="6897726at2"/>
<dbReference type="InterPro" id="IPR022781">
    <property type="entry name" value="Flagellar_biosynth_FliO"/>
</dbReference>
<dbReference type="GO" id="GO:0005886">
    <property type="term" value="C:plasma membrane"/>
    <property type="evidence" value="ECO:0007669"/>
    <property type="project" value="UniProtKB-SubCell"/>
</dbReference>
<dbReference type="Proteomes" id="UP000245838">
    <property type="component" value="Chromosome sggmmb4_Chromosome"/>
</dbReference>